<dbReference type="Proteomes" id="UP001474421">
    <property type="component" value="Unassembled WGS sequence"/>
</dbReference>
<proteinExistence type="predicted"/>
<dbReference type="AlphaFoldDB" id="A0AAW1BCC5"/>
<dbReference type="InterPro" id="IPR005162">
    <property type="entry name" value="Retrotrans_gag_dom"/>
</dbReference>
<keyword evidence="3" id="KW-1185">Reference proteome</keyword>
<dbReference type="EMBL" id="JAOTOJ010000006">
    <property type="protein sequence ID" value="KAK9399600.1"/>
    <property type="molecule type" value="Genomic_DNA"/>
</dbReference>
<comment type="caution">
    <text evidence="2">The sequence shown here is derived from an EMBL/GenBank/DDBJ whole genome shotgun (WGS) entry which is preliminary data.</text>
</comment>
<dbReference type="Pfam" id="PF03732">
    <property type="entry name" value="Retrotrans_gag"/>
    <property type="match status" value="1"/>
</dbReference>
<sequence>MFDRWAEKLTYFLNQVWIYLERHRVAYLDKGACVNTITAYLEGEVAEWMVALHDEEALELGNINAFLEGLWVRIGDPTQAHQMEAKIYSIRQGNQSMAEYIWEFCRLAGKLRGWPERLLVYQF</sequence>
<evidence type="ECO:0000313" key="3">
    <source>
        <dbReference type="Proteomes" id="UP001474421"/>
    </source>
</evidence>
<evidence type="ECO:0000259" key="1">
    <source>
        <dbReference type="Pfam" id="PF03732"/>
    </source>
</evidence>
<protein>
    <submittedName>
        <fullName evidence="2">Retrotransposon-derived protein PEG10</fullName>
    </submittedName>
</protein>
<organism evidence="2 3">
    <name type="scientific">Crotalus adamanteus</name>
    <name type="common">Eastern diamondback rattlesnake</name>
    <dbReference type="NCBI Taxonomy" id="8729"/>
    <lineage>
        <taxon>Eukaryota</taxon>
        <taxon>Metazoa</taxon>
        <taxon>Chordata</taxon>
        <taxon>Craniata</taxon>
        <taxon>Vertebrata</taxon>
        <taxon>Euteleostomi</taxon>
        <taxon>Lepidosauria</taxon>
        <taxon>Squamata</taxon>
        <taxon>Bifurcata</taxon>
        <taxon>Unidentata</taxon>
        <taxon>Episquamata</taxon>
        <taxon>Toxicofera</taxon>
        <taxon>Serpentes</taxon>
        <taxon>Colubroidea</taxon>
        <taxon>Viperidae</taxon>
        <taxon>Crotalinae</taxon>
        <taxon>Crotalus</taxon>
    </lineage>
</organism>
<feature type="domain" description="Retrotransposon gag" evidence="1">
    <location>
        <begin position="38"/>
        <end position="120"/>
    </location>
</feature>
<evidence type="ECO:0000313" key="2">
    <source>
        <dbReference type="EMBL" id="KAK9399600.1"/>
    </source>
</evidence>
<reference evidence="2 3" key="1">
    <citation type="journal article" date="2024" name="Proc. Natl. Acad. Sci. U.S.A.">
        <title>The genetic regulatory architecture and epigenomic basis for age-related changes in rattlesnake venom.</title>
        <authorList>
            <person name="Hogan M.P."/>
            <person name="Holding M.L."/>
            <person name="Nystrom G.S."/>
            <person name="Colston T.J."/>
            <person name="Bartlett D.A."/>
            <person name="Mason A.J."/>
            <person name="Ellsworth S.A."/>
            <person name="Rautsaw R.M."/>
            <person name="Lawrence K.C."/>
            <person name="Strickland J.L."/>
            <person name="He B."/>
            <person name="Fraser P."/>
            <person name="Margres M.J."/>
            <person name="Gilbert D.M."/>
            <person name="Gibbs H.L."/>
            <person name="Parkinson C.L."/>
            <person name="Rokyta D.R."/>
        </authorList>
    </citation>
    <scope>NUCLEOTIDE SEQUENCE [LARGE SCALE GENOMIC DNA]</scope>
    <source>
        <strain evidence="2">DRR0105</strain>
    </source>
</reference>
<accession>A0AAW1BCC5</accession>
<gene>
    <name evidence="2" type="ORF">NXF25_012619</name>
</gene>
<name>A0AAW1BCC5_CROAD</name>